<sequence length="1806" mass="196327">MTSLPRRRWRLLRRGRKQQCAGHAGVCESPLLAGGALHCRGCFTMNNKETTTESDSSSQMKVFLPNKLLECLPRPSALPKERLRWNTNEEIASYLISFDRHEEWLSCSLKTRPVNGSVILYNRKKVKYRKDGYCWKKRKDGKTTREDHMKLKVQGMECLYGCYVHSSIVPTFHRRCYWLLQNPDIVLVHYLNVPSLEDCGKVSRPLLCAVAERRDSLRWTREELLSQLKPMFHSIKWSCSNGNANGTSEFSIEQLVQHIMDSQQTKPQPRTHACLCSTALASAGANIPHRCNSTKHRIISPKLPARPLPCHALAEVQNLAASEGVCCGGSREAEEEDTPTGGGNGRSGSGGGKTAGSFPQPQAPVTVVQRLDVRSPPVPQDSVGVSKLKTVSSPGSTDSSATSSSPLQPHQAPPLALGNGSSTARNGFYGNQRSLATVTLPQNAVIVMTTAINRAKDGEDSKRELSFNRVNPASPRLSVGPSSCLVLSPVPPNSETPPPPASTPCTSISVTNSRPHSSSTPTPGVATLSLTLLPSPVIGGLLLTDRLLPGSDSSAPLSLLSPHPPSPAPSPLPAAPQPLPPCSSSPPPSAPTLETPPAFDPDSFLNSPKQGQTYGGPSHTNSLSTLQASPSSLSPPLSSSPCAPSLSLSPSSPPSSSSPSSLSSFSSETERGKDGEREVTSFVTTSTSLACSLSLSPHPPFALSPSHTAPPELPLCLEPSLSFGNLEGLEADDPAVVGVDGQREGQNLDRDGILGGFLSPEPPHSEQGVDPVPECAESQSSQLKSTTVPQPGGPQLVNDGLLLVLQHPEQQKQDQTVPSEQPELEVKDQSVHVLQYALRKIPEEYGQRCEEAPQLDPQLPFAQRGLSQQSLKREGPGHQLLVLPKKPLASQPAQTQQEEALRDCPLGDFGSSHNGLRNPWIQVKEEQLPPPPSSSSSSSLGCCEVEETPMDTNSLGDGGSNAGKSALGDLSVNSRSTPAGAEQSNPFVISFDSQFPDLISELIAEDCQTNQTEGTAPELQAHPVPFPFPSPSQSHSEHLASEGHYIMPPQSTSVSSSLSFPDFTTSITSQGQSSDPGTEQRPLATITDFSPEWSYPEGGVKVLITGPWTQTAGRYSCVFDRSTVPASLIQPGVLRCYCPAHAAGLVTLRVLEDTGLASSSVLFEYRPRCASSLPSSQLDWLSLDDNQFRMSILERLEQMEKRMAEMAASDSQRQQVARSVPGTEERVQAPQSGLWFEQRIVAICERMMAVGHWASGGQPTDSGERLLHSTRHRGMTLLHLAAAQGYTQLIHTLIHWRTVNPGSLDLEQEVDPLNVDHFSCTPLMWACALGHHKAAVLLFHWNSLALDIPDSLGRLPLGVARSRGHTRLALCLEELRAHCALPEEEFNPGQTTPLPPPPSPLSTSPDTGLSSSSSLASPGDAPSRSPSSAYSSGSVPLDSPLYSPADPMDTSAPSLSTSSPPPSPPLSLPPWDEAFGEAGQPRDPTLPMEFESAGSLPGTPHSQRSDFEAELLGFGEDSENQEYLPAVEEIQVDMVTLAEQIIEATPERIKQEEFPRSADSPLRERRDNPAIQSTMPWLATYLDTVETMAASSPSRCVQPMPLAPTCRSPRSPRPPSSSASWAEFLGAAGSGRVERDFALLTLSDIEQRELYEAARVIQNAFRRYKGRRLKEQQDMAAAVIQRCYRKYKQLTWIALKYALYKKMTQAAILIQSKFRSYYEQKKFQQSRRAAVLIQQYYRSYKEYERLKQNHRGPTALNTKIRGSFLTKKQDQAARKIMRFLRRCRHRIKELKQSRELESLQARNLAS</sequence>
<dbReference type="PROSITE" id="PS51437">
    <property type="entry name" value="CG_1"/>
    <property type="match status" value="1"/>
</dbReference>
<dbReference type="GO" id="GO:0005634">
    <property type="term" value="C:nucleus"/>
    <property type="evidence" value="ECO:0007669"/>
    <property type="project" value="UniProtKB-SubCell"/>
</dbReference>
<evidence type="ECO:0000256" key="5">
    <source>
        <dbReference type="ARBA" id="ARBA00023043"/>
    </source>
</evidence>
<dbReference type="SUPFAM" id="SSF48403">
    <property type="entry name" value="Ankyrin repeat"/>
    <property type="match status" value="1"/>
</dbReference>
<reference evidence="12" key="2">
    <citation type="submission" date="2025-08" db="UniProtKB">
        <authorList>
            <consortium name="Ensembl"/>
        </authorList>
    </citation>
    <scope>IDENTIFICATION</scope>
</reference>
<feature type="compositionally biased region" description="Pro residues" evidence="10">
    <location>
        <begin position="562"/>
        <end position="590"/>
    </location>
</feature>
<dbReference type="InterPro" id="IPR002909">
    <property type="entry name" value="IPT_dom"/>
</dbReference>
<feature type="region of interest" description="Disordered" evidence="10">
    <location>
        <begin position="457"/>
        <end position="523"/>
    </location>
</feature>
<dbReference type="PANTHER" id="PTHR23335:SF9">
    <property type="entry name" value="CALMODULIN-BINDING TRANSCRIPTION ACTIVATOR 2"/>
    <property type="match status" value="1"/>
</dbReference>
<dbReference type="Gene3D" id="1.25.40.20">
    <property type="entry name" value="Ankyrin repeat-containing domain"/>
    <property type="match status" value="1"/>
</dbReference>
<evidence type="ECO:0000313" key="12">
    <source>
        <dbReference type="Ensembl" id="ENSSFOP00015027636.2"/>
    </source>
</evidence>
<reference evidence="12 13" key="1">
    <citation type="submission" date="2019-04" db="EMBL/GenBank/DDBJ databases">
        <authorList>
            <consortium name="Wellcome Sanger Institute Data Sharing"/>
        </authorList>
    </citation>
    <scope>NUCLEOTIDE SEQUENCE [LARGE SCALE GENOMIC DNA]</scope>
</reference>
<dbReference type="Ensembl" id="ENSSFOT00015027947.2">
    <property type="protein sequence ID" value="ENSSFOP00015027636.2"/>
    <property type="gene ID" value="ENSSFOG00015017695.2"/>
</dbReference>
<dbReference type="Gene3D" id="2.60.40.10">
    <property type="entry name" value="Immunoglobulins"/>
    <property type="match status" value="1"/>
</dbReference>
<feature type="region of interest" description="Disordered" evidence="10">
    <location>
        <begin position="947"/>
        <end position="984"/>
    </location>
</feature>
<feature type="compositionally biased region" description="Low complexity" evidence="10">
    <location>
        <begin position="390"/>
        <end position="417"/>
    </location>
</feature>
<dbReference type="GeneTree" id="ENSGT00940000160105"/>
<dbReference type="Gene3D" id="1.20.5.190">
    <property type="match status" value="2"/>
</dbReference>
<evidence type="ECO:0000256" key="7">
    <source>
        <dbReference type="ARBA" id="ARBA00023163"/>
    </source>
</evidence>
<feature type="region of interest" description="Disordered" evidence="10">
    <location>
        <begin position="330"/>
        <end position="361"/>
    </location>
</feature>
<gene>
    <name evidence="12" type="primary">CAMTA2</name>
</gene>
<keyword evidence="8" id="KW-0539">Nucleus</keyword>
<keyword evidence="3" id="KW-0677">Repeat</keyword>
<accession>A0A8C9S7I0</accession>
<dbReference type="FunFam" id="1.25.40.20:FF:000015">
    <property type="entry name" value="calmodulin-binding transcription activator 2 isoform X1"/>
    <property type="match status" value="1"/>
</dbReference>
<dbReference type="OrthoDB" id="407555at2759"/>
<keyword evidence="6" id="KW-0010">Activator</keyword>
<dbReference type="SMART" id="SM00015">
    <property type="entry name" value="IQ"/>
    <property type="match status" value="4"/>
</dbReference>
<feature type="region of interest" description="Disordered" evidence="10">
    <location>
        <begin position="1017"/>
        <end position="1038"/>
    </location>
</feature>
<feature type="region of interest" description="Disordered" evidence="10">
    <location>
        <begin position="1594"/>
        <end position="1619"/>
    </location>
</feature>
<dbReference type="SMART" id="SM01076">
    <property type="entry name" value="CG-1"/>
    <property type="match status" value="1"/>
</dbReference>
<dbReference type="SUPFAM" id="SSF81296">
    <property type="entry name" value="E set domains"/>
    <property type="match status" value="1"/>
</dbReference>
<feature type="compositionally biased region" description="Low complexity" evidence="10">
    <location>
        <begin position="1401"/>
        <end position="1436"/>
    </location>
</feature>
<feature type="compositionally biased region" description="Basic and acidic residues" evidence="10">
    <location>
        <begin position="741"/>
        <end position="752"/>
    </location>
</feature>
<feature type="compositionally biased region" description="Polar residues" evidence="10">
    <location>
        <begin position="777"/>
        <end position="789"/>
    </location>
</feature>
<feature type="compositionally biased region" description="Basic and acidic residues" evidence="10">
    <location>
        <begin position="457"/>
        <end position="466"/>
    </location>
</feature>
<protein>
    <submittedName>
        <fullName evidence="12">Calmodulin binding transcription activator 2</fullName>
    </submittedName>
</protein>
<evidence type="ECO:0000313" key="13">
    <source>
        <dbReference type="Proteomes" id="UP000694397"/>
    </source>
</evidence>
<evidence type="ECO:0000256" key="9">
    <source>
        <dbReference type="ARBA" id="ARBA00029480"/>
    </source>
</evidence>
<comment type="subcellular location">
    <subcellularLocation>
        <location evidence="1">Nucleus</location>
    </subcellularLocation>
</comment>
<dbReference type="GO" id="GO:0006357">
    <property type="term" value="P:regulation of transcription by RNA polymerase II"/>
    <property type="evidence" value="ECO:0007669"/>
    <property type="project" value="TreeGrafter"/>
</dbReference>
<organism evidence="12 13">
    <name type="scientific">Scleropages formosus</name>
    <name type="common">Asian bonytongue</name>
    <name type="synonym">Osteoglossum formosum</name>
    <dbReference type="NCBI Taxonomy" id="113540"/>
    <lineage>
        <taxon>Eukaryota</taxon>
        <taxon>Metazoa</taxon>
        <taxon>Chordata</taxon>
        <taxon>Craniata</taxon>
        <taxon>Vertebrata</taxon>
        <taxon>Euteleostomi</taxon>
        <taxon>Actinopterygii</taxon>
        <taxon>Neopterygii</taxon>
        <taxon>Teleostei</taxon>
        <taxon>Osteoglossocephala</taxon>
        <taxon>Osteoglossomorpha</taxon>
        <taxon>Osteoglossiformes</taxon>
        <taxon>Osteoglossidae</taxon>
        <taxon>Scleropages</taxon>
    </lineage>
</organism>
<evidence type="ECO:0000256" key="6">
    <source>
        <dbReference type="ARBA" id="ARBA00023159"/>
    </source>
</evidence>
<proteinExistence type="inferred from homology"/>
<feature type="region of interest" description="Disordered" evidence="10">
    <location>
        <begin position="375"/>
        <end position="425"/>
    </location>
</feature>
<feature type="compositionally biased region" description="Low complexity" evidence="10">
    <location>
        <begin position="622"/>
        <end position="667"/>
    </location>
</feature>
<dbReference type="GO" id="GO:0003712">
    <property type="term" value="F:transcription coregulator activity"/>
    <property type="evidence" value="ECO:0007669"/>
    <property type="project" value="TreeGrafter"/>
</dbReference>
<feature type="region of interest" description="Disordered" evidence="10">
    <location>
        <begin position="739"/>
        <end position="797"/>
    </location>
</feature>
<evidence type="ECO:0000256" key="4">
    <source>
        <dbReference type="ARBA" id="ARBA00023015"/>
    </source>
</evidence>
<dbReference type="FunFam" id="2.60.40.10:FF:000089">
    <property type="entry name" value="calmodulin-binding transcription activator 2 isoform X1"/>
    <property type="match status" value="1"/>
</dbReference>
<dbReference type="Pfam" id="PF03859">
    <property type="entry name" value="CG-1"/>
    <property type="match status" value="1"/>
</dbReference>
<feature type="domain" description="CG-1" evidence="11">
    <location>
        <begin position="74"/>
        <end position="199"/>
    </location>
</feature>
<dbReference type="Pfam" id="PF01833">
    <property type="entry name" value="TIG"/>
    <property type="match status" value="1"/>
</dbReference>
<evidence type="ECO:0000256" key="3">
    <source>
        <dbReference type="ARBA" id="ARBA00022737"/>
    </source>
</evidence>
<keyword evidence="5" id="KW-0040">ANK repeat</keyword>
<feature type="compositionally biased region" description="Pro residues" evidence="10">
    <location>
        <begin position="1459"/>
        <end position="1468"/>
    </location>
</feature>
<feature type="compositionally biased region" description="Polar residues" evidence="10">
    <location>
        <begin position="510"/>
        <end position="523"/>
    </location>
</feature>
<feature type="region of interest" description="Disordered" evidence="10">
    <location>
        <begin position="554"/>
        <end position="684"/>
    </location>
</feature>
<comment type="similarity">
    <text evidence="2">Belongs to the CAMTA family.</text>
</comment>
<feature type="compositionally biased region" description="Gly residues" evidence="10">
    <location>
        <begin position="340"/>
        <end position="354"/>
    </location>
</feature>
<evidence type="ECO:0000256" key="8">
    <source>
        <dbReference type="ARBA" id="ARBA00023242"/>
    </source>
</evidence>
<dbReference type="GO" id="GO:0003690">
    <property type="term" value="F:double-stranded DNA binding"/>
    <property type="evidence" value="ECO:0007669"/>
    <property type="project" value="TreeGrafter"/>
</dbReference>
<evidence type="ECO:0000259" key="11">
    <source>
        <dbReference type="PROSITE" id="PS51437"/>
    </source>
</evidence>
<evidence type="ECO:0000256" key="10">
    <source>
        <dbReference type="SAM" id="MobiDB-lite"/>
    </source>
</evidence>
<dbReference type="PROSITE" id="PS50096">
    <property type="entry name" value="IQ"/>
    <property type="match status" value="2"/>
</dbReference>
<name>A0A8C9S7I0_SCLFO</name>
<dbReference type="InterPro" id="IPR036770">
    <property type="entry name" value="Ankyrin_rpt-contain_sf"/>
</dbReference>
<feature type="compositionally biased region" description="Low complexity" evidence="10">
    <location>
        <begin position="477"/>
        <end position="488"/>
    </location>
</feature>
<dbReference type="InterPro" id="IPR014756">
    <property type="entry name" value="Ig_E-set"/>
</dbReference>
<feature type="region of interest" description="Disordered" evidence="10">
    <location>
        <begin position="1385"/>
        <end position="1503"/>
    </location>
</feature>
<dbReference type="InterPro" id="IPR000048">
    <property type="entry name" value="IQ_motif_EF-hand-BS"/>
</dbReference>
<keyword evidence="13" id="KW-1185">Reference proteome</keyword>
<feature type="region of interest" description="Disordered" evidence="10">
    <location>
        <begin position="809"/>
        <end position="828"/>
    </location>
</feature>
<dbReference type="InterPro" id="IPR013783">
    <property type="entry name" value="Ig-like_fold"/>
</dbReference>
<feature type="compositionally biased region" description="Basic and acidic residues" evidence="10">
    <location>
        <begin position="668"/>
        <end position="679"/>
    </location>
</feature>
<keyword evidence="7" id="KW-0804">Transcription</keyword>
<comment type="subunit">
    <text evidence="9">May interact with calmodulin.</text>
</comment>
<dbReference type="GO" id="GO:0007399">
    <property type="term" value="P:nervous system development"/>
    <property type="evidence" value="ECO:0007669"/>
    <property type="project" value="UniProtKB-ARBA"/>
</dbReference>
<feature type="compositionally biased region" description="Pro residues" evidence="10">
    <location>
        <begin position="489"/>
        <end position="502"/>
    </location>
</feature>
<reference evidence="12" key="3">
    <citation type="submission" date="2025-09" db="UniProtKB">
        <authorList>
            <consortium name="Ensembl"/>
        </authorList>
    </citation>
    <scope>IDENTIFICATION</scope>
</reference>
<evidence type="ECO:0000256" key="2">
    <source>
        <dbReference type="ARBA" id="ARBA00008267"/>
    </source>
</evidence>
<dbReference type="CDD" id="cd23767">
    <property type="entry name" value="IQCD"/>
    <property type="match status" value="1"/>
</dbReference>
<dbReference type="CDD" id="cd00603">
    <property type="entry name" value="IPT_PCSR"/>
    <property type="match status" value="1"/>
</dbReference>
<dbReference type="InterPro" id="IPR005559">
    <property type="entry name" value="CG-1_dom"/>
</dbReference>
<dbReference type="FunFam" id="1.20.5.190:FF:000038">
    <property type="entry name" value="calmodulin-binding transcription activator 1 isoform X2"/>
    <property type="match status" value="1"/>
</dbReference>
<evidence type="ECO:0000256" key="1">
    <source>
        <dbReference type="ARBA" id="ARBA00004123"/>
    </source>
</evidence>
<keyword evidence="4" id="KW-0805">Transcription regulation</keyword>
<feature type="compositionally biased region" description="Polar residues" evidence="10">
    <location>
        <begin position="971"/>
        <end position="984"/>
    </location>
</feature>
<dbReference type="PANTHER" id="PTHR23335">
    <property type="entry name" value="CALMODULIN-BINDING TRANSCRIPTION ACTIVATOR CAMTA"/>
    <property type="match status" value="1"/>
</dbReference>
<dbReference type="Proteomes" id="UP000694397">
    <property type="component" value="Chromosome 21"/>
</dbReference>